<accession>A0AA47A9Z6</accession>
<evidence type="ECO:0000259" key="1">
    <source>
        <dbReference type="Pfam" id="PF01609"/>
    </source>
</evidence>
<sequence>MAAYIRKVRTASGATAVQIAAKQGRRDKVLEHLGSAHTDSELAALLEAAREKLLAGQQELDLDLGTTTSAAPTITGKRSRWLIEVIAAAWRRLGFDVVDNEAFFQLVTARLVEPTSVADAGRVLREIGMAPVHRNTFVRTLQRCTAHGYRDDIAQRCFEHAATAGDLNLLLYDATTLYFEAEKEDELRKVGYSKERRVDPQIVVGLLVDRTGFPLEIGCFEGNHAETRTIVPIVRQFQARHNIDGVEMVIAADAGMLSSTNLKDLDAAGLKFIVGSRVTKAPADLASHFHWNGDVFTDGQVIDTVTPRHAKSTVNDLTRRSEPVWEPTDTTAWRAIWAYSTKRAVRDNQTLNAQEARAREVVDGTRAARAPRFVKTTTRGKSLDTDALARARSLIGLKGYVTNLPVSLMNPQEVMAKYHDLWHVEQSFRMSKTDLRARPIFSHTRDSIEAHLTIVFAALAISRYLQDATGMSIRKIVRTLRPLQEVTITIAGHEHTAFDPLTDDAVHILDSLGIANPRSGLAH</sequence>
<dbReference type="Pfam" id="PF01609">
    <property type="entry name" value="DDE_Tnp_1"/>
    <property type="match status" value="1"/>
</dbReference>
<dbReference type="PANTHER" id="PTHR34614:SF2">
    <property type="entry name" value="TRANSPOSASE IS4-LIKE DOMAIN-CONTAINING PROTEIN"/>
    <property type="match status" value="1"/>
</dbReference>
<feature type="domain" description="Transposase IS4-like" evidence="1">
    <location>
        <begin position="168"/>
        <end position="459"/>
    </location>
</feature>
<evidence type="ECO:0000313" key="3">
    <source>
        <dbReference type="EMBL" id="UZF44318.1"/>
    </source>
</evidence>
<organism evidence="2 5">
    <name type="scientific">Rhodococcus rhodochrous</name>
    <dbReference type="NCBI Taxonomy" id="1829"/>
    <lineage>
        <taxon>Bacteria</taxon>
        <taxon>Bacillati</taxon>
        <taxon>Actinomycetota</taxon>
        <taxon>Actinomycetes</taxon>
        <taxon>Mycobacteriales</taxon>
        <taxon>Nocardiaceae</taxon>
        <taxon>Rhodococcus</taxon>
    </lineage>
</organism>
<proteinExistence type="predicted"/>
<dbReference type="InterPro" id="IPR012337">
    <property type="entry name" value="RNaseH-like_sf"/>
</dbReference>
<dbReference type="EMBL" id="CP083974">
    <property type="protein sequence ID" value="UZF44318.1"/>
    <property type="molecule type" value="Genomic_DNA"/>
</dbReference>
<dbReference type="GO" id="GO:0006313">
    <property type="term" value="P:DNA transposition"/>
    <property type="evidence" value="ECO:0007669"/>
    <property type="project" value="InterPro"/>
</dbReference>
<reference evidence="2 5" key="1">
    <citation type="journal article" date="2021" name="Front. Microbiol.">
        <title>Bacterial Transformation of Aromatic Monomers in Softwood Black Liquor.</title>
        <authorList>
            <person name="Navas L.E."/>
            <person name="Dexter G."/>
            <person name="Liu J."/>
            <person name="Levy-Booth D."/>
            <person name="Cho M."/>
            <person name="Jang S.K."/>
            <person name="Mansfield S.D."/>
            <person name="Renneckar S."/>
            <person name="Mohn W.W."/>
            <person name="Eltis L.D."/>
        </authorList>
    </citation>
    <scope>NUCLEOTIDE SEQUENCE [LARGE SCALE GENOMIC DNA]</scope>
    <source>
        <strain evidence="2 5">GD02</strain>
    </source>
</reference>
<dbReference type="RefSeq" id="WP_085470137.1">
    <property type="nucleotide sequence ID" value="NZ_CP083974.1"/>
</dbReference>
<dbReference type="AlphaFoldDB" id="A0AA47A9Z6"/>
<protein>
    <submittedName>
        <fullName evidence="2">IS1634 family transposase</fullName>
    </submittedName>
</protein>
<dbReference type="NCBIfam" id="NF033559">
    <property type="entry name" value="transpos_IS1634"/>
    <property type="match status" value="1"/>
</dbReference>
<gene>
    <name evidence="2" type="ORF">KUM34_016690</name>
    <name evidence="3" type="ORF">KUM34_021060</name>
    <name evidence="4" type="ORF">KUM34_022970</name>
</gene>
<name>A0AA47A9Z6_RHORH</name>
<dbReference type="InterPro" id="IPR002559">
    <property type="entry name" value="Transposase_11"/>
</dbReference>
<dbReference type="EMBL" id="CP083974">
    <property type="protein sequence ID" value="UZF43523.1"/>
    <property type="molecule type" value="Genomic_DNA"/>
</dbReference>
<dbReference type="PANTHER" id="PTHR34614">
    <property type="match status" value="1"/>
</dbReference>
<dbReference type="InterPro" id="IPR047654">
    <property type="entry name" value="IS1634_transpos"/>
</dbReference>
<evidence type="ECO:0000313" key="5">
    <source>
        <dbReference type="Proteomes" id="UP001162740"/>
    </source>
</evidence>
<evidence type="ECO:0000313" key="4">
    <source>
        <dbReference type="EMBL" id="UZF44672.1"/>
    </source>
</evidence>
<dbReference type="SUPFAM" id="SSF53098">
    <property type="entry name" value="Ribonuclease H-like"/>
    <property type="match status" value="1"/>
</dbReference>
<dbReference type="Proteomes" id="UP001162740">
    <property type="component" value="Chromosome"/>
</dbReference>
<dbReference type="GO" id="GO:0004803">
    <property type="term" value="F:transposase activity"/>
    <property type="evidence" value="ECO:0007669"/>
    <property type="project" value="InterPro"/>
</dbReference>
<dbReference type="EMBL" id="CP083974">
    <property type="protein sequence ID" value="UZF44672.1"/>
    <property type="molecule type" value="Genomic_DNA"/>
</dbReference>
<evidence type="ECO:0000313" key="2">
    <source>
        <dbReference type="EMBL" id="UZF43523.1"/>
    </source>
</evidence>
<dbReference type="GO" id="GO:0003677">
    <property type="term" value="F:DNA binding"/>
    <property type="evidence" value="ECO:0007669"/>
    <property type="project" value="InterPro"/>
</dbReference>